<dbReference type="InterPro" id="IPR051795">
    <property type="entry name" value="Glycosyl_Hydrlase_43"/>
</dbReference>
<dbReference type="SUPFAM" id="SSF49899">
    <property type="entry name" value="Concanavalin A-like lectins/glucanases"/>
    <property type="match status" value="1"/>
</dbReference>
<name>A0ABW4NBK1_9SPHN</name>
<dbReference type="InterPro" id="IPR023296">
    <property type="entry name" value="Glyco_hydro_beta-prop_sf"/>
</dbReference>
<protein>
    <submittedName>
        <fullName evidence="6">Glycoside hydrolase 43 family protein</fullName>
    </submittedName>
</protein>
<organism evidence="6 7">
    <name type="scientific">Sphingomonas floccifaciens</name>
    <dbReference type="NCBI Taxonomy" id="1844115"/>
    <lineage>
        <taxon>Bacteria</taxon>
        <taxon>Pseudomonadati</taxon>
        <taxon>Pseudomonadota</taxon>
        <taxon>Alphaproteobacteria</taxon>
        <taxon>Sphingomonadales</taxon>
        <taxon>Sphingomonadaceae</taxon>
        <taxon>Sphingomonas</taxon>
    </lineage>
</organism>
<evidence type="ECO:0000256" key="2">
    <source>
        <dbReference type="ARBA" id="ARBA00022801"/>
    </source>
</evidence>
<evidence type="ECO:0000259" key="5">
    <source>
        <dbReference type="Pfam" id="PF17851"/>
    </source>
</evidence>
<reference evidence="7" key="1">
    <citation type="journal article" date="2019" name="Int. J. Syst. Evol. Microbiol.">
        <title>The Global Catalogue of Microorganisms (GCM) 10K type strain sequencing project: providing services to taxonomists for standard genome sequencing and annotation.</title>
        <authorList>
            <consortium name="The Broad Institute Genomics Platform"/>
            <consortium name="The Broad Institute Genome Sequencing Center for Infectious Disease"/>
            <person name="Wu L."/>
            <person name="Ma J."/>
        </authorList>
    </citation>
    <scope>NUCLEOTIDE SEQUENCE [LARGE SCALE GENOMIC DNA]</scope>
    <source>
        <strain evidence="7">Q85</strain>
    </source>
</reference>
<dbReference type="InterPro" id="IPR006710">
    <property type="entry name" value="Glyco_hydro_43"/>
</dbReference>
<dbReference type="PANTHER" id="PTHR42812">
    <property type="entry name" value="BETA-XYLOSIDASE"/>
    <property type="match status" value="1"/>
</dbReference>
<proteinExistence type="inferred from homology"/>
<evidence type="ECO:0000256" key="1">
    <source>
        <dbReference type="ARBA" id="ARBA00009865"/>
    </source>
</evidence>
<evidence type="ECO:0000313" key="6">
    <source>
        <dbReference type="EMBL" id="MFD1787527.1"/>
    </source>
</evidence>
<dbReference type="RefSeq" id="WP_380939901.1">
    <property type="nucleotide sequence ID" value="NZ_JBHUFC010000003.1"/>
</dbReference>
<evidence type="ECO:0000313" key="7">
    <source>
        <dbReference type="Proteomes" id="UP001597283"/>
    </source>
</evidence>
<dbReference type="Pfam" id="PF17851">
    <property type="entry name" value="GH43_C2"/>
    <property type="match status" value="1"/>
</dbReference>
<evidence type="ECO:0000256" key="3">
    <source>
        <dbReference type="ARBA" id="ARBA00023295"/>
    </source>
</evidence>
<dbReference type="InterPro" id="IPR013320">
    <property type="entry name" value="ConA-like_dom_sf"/>
</dbReference>
<dbReference type="GO" id="GO:0016787">
    <property type="term" value="F:hydrolase activity"/>
    <property type="evidence" value="ECO:0007669"/>
    <property type="project" value="UniProtKB-KW"/>
</dbReference>
<dbReference type="Pfam" id="PF04616">
    <property type="entry name" value="Glyco_hydro_43"/>
    <property type="match status" value="1"/>
</dbReference>
<accession>A0ABW4NBK1</accession>
<keyword evidence="2 4" id="KW-0378">Hydrolase</keyword>
<comment type="similarity">
    <text evidence="1 4">Belongs to the glycosyl hydrolase 43 family.</text>
</comment>
<keyword evidence="7" id="KW-1185">Reference proteome</keyword>
<gene>
    <name evidence="6" type="ORF">ACFSC3_08080</name>
</gene>
<dbReference type="InterPro" id="IPR041542">
    <property type="entry name" value="GH43_C2"/>
</dbReference>
<dbReference type="Proteomes" id="UP001597283">
    <property type="component" value="Unassembled WGS sequence"/>
</dbReference>
<dbReference type="CDD" id="cd09001">
    <property type="entry name" value="GH43_FsAxh1-like"/>
    <property type="match status" value="1"/>
</dbReference>
<evidence type="ECO:0000256" key="4">
    <source>
        <dbReference type="RuleBase" id="RU361187"/>
    </source>
</evidence>
<dbReference type="SUPFAM" id="SSF75005">
    <property type="entry name" value="Arabinanase/levansucrase/invertase"/>
    <property type="match status" value="1"/>
</dbReference>
<comment type="caution">
    <text evidence="6">The sequence shown here is derived from an EMBL/GenBank/DDBJ whole genome shotgun (WGS) entry which is preliminary data.</text>
</comment>
<dbReference type="EMBL" id="JBHUFC010000003">
    <property type="protein sequence ID" value="MFD1787527.1"/>
    <property type="molecule type" value="Genomic_DNA"/>
</dbReference>
<sequence>MAFGQVACGILLLGAVDGPERTFSPDPGDGTYLNPVLAGDYSDPDVLRVGDDYYLVSSSLVNVPGLPILHSRDLVNWSLIGHALPRLEPAGHYATPRRGGGVWAPAIVHHRGLFRIYYPDPDRGIFVVTARDPRGPWSAPVLVDDTRGAIDPAPFFDDDGTAWLAHAYAASRAGISNVIVLKRMNREGTRTLDAGQRIIDGDRLPQVRTSIGMRPWQTTEGPKLYKRNGFYWIFAPSGSVKGGWQGVFRAKRLTGPWEGRNVLDQGPTQINGPHQGAWVRTEAGEDWFLHFHDTDSYGRRVFLEPMRWRDGWPVIGEDPDGDGIGQPVLRHRKPRLASVAPTSPEGDDDFATGSPSLAWQWNANPQEDWVLPASAGWLRLKSASTPANLWEAGNLLSRKLPALRFTATVKLRFAPVRDGERAGLALLGSDYAWVGAERIEGKMRLVQVTRTGANAATGDEAIAEGPPITASTDLWLRITAQPVTVSNPPPDFSPYWPSMLRSTHARATFAYSFDGRSFVPLGQPFESRPGRWVGAQLGIFAQAPSGTPAFAATSVGHADVDWFRLTP</sequence>
<dbReference type="Gene3D" id="2.60.120.200">
    <property type="match status" value="1"/>
</dbReference>
<dbReference type="PANTHER" id="PTHR42812:SF12">
    <property type="entry name" value="BETA-XYLOSIDASE-RELATED"/>
    <property type="match status" value="1"/>
</dbReference>
<dbReference type="Gene3D" id="2.115.10.20">
    <property type="entry name" value="Glycosyl hydrolase domain, family 43"/>
    <property type="match status" value="1"/>
</dbReference>
<feature type="domain" description="Beta-xylosidase C-terminal Concanavalin A-like" evidence="5">
    <location>
        <begin position="348"/>
        <end position="565"/>
    </location>
</feature>
<keyword evidence="3 4" id="KW-0326">Glycosidase</keyword>